<comment type="function">
    <text evidence="10">Catalyzes the condensation reaction of fatty acid synthesis by the addition to an acyl acceptor of two carbons from malonyl-ACP. Catalyzes the first condensation reaction which initiates fatty acid synthesis and may therefore play a role in governing the total rate of fatty acid production. Possesses both acetoacetyl-ACP synthase and acetyl transacylase activities. Its substrate specificity determines the biosynthesis of branched-chain and/or straight-chain of fatty acids.</text>
</comment>
<evidence type="ECO:0000256" key="5">
    <source>
        <dbReference type="ARBA" id="ARBA00022832"/>
    </source>
</evidence>
<feature type="region of interest" description="Disordered" evidence="11">
    <location>
        <begin position="1"/>
        <end position="28"/>
    </location>
</feature>
<feature type="active site" evidence="10">
    <location>
        <position position="291"/>
    </location>
</feature>
<evidence type="ECO:0000256" key="3">
    <source>
        <dbReference type="ARBA" id="ARBA00022516"/>
    </source>
</evidence>
<dbReference type="InterPro" id="IPR004655">
    <property type="entry name" value="FabH"/>
</dbReference>
<dbReference type="HAMAP" id="MF_01815">
    <property type="entry name" value="FabH"/>
    <property type="match status" value="1"/>
</dbReference>
<dbReference type="PANTHER" id="PTHR34069:SF2">
    <property type="entry name" value="BETA-KETOACYL-[ACYL-CARRIER-PROTEIN] SYNTHASE III"/>
    <property type="match status" value="1"/>
</dbReference>
<comment type="domain">
    <text evidence="10">The last Arg residue of the ACP-binding site is essential for the weak association between ACP/AcpP and FabH.</text>
</comment>
<feature type="domain" description="Beta-ketoacyl-[acyl-carrier-protein] synthase III N-terminal" evidence="13">
    <location>
        <begin position="145"/>
        <end position="223"/>
    </location>
</feature>
<proteinExistence type="inferred from homology"/>
<feature type="region of interest" description="ACP-binding" evidence="10">
    <location>
        <begin position="292"/>
        <end position="296"/>
    </location>
</feature>
<evidence type="ECO:0000256" key="8">
    <source>
        <dbReference type="ARBA" id="ARBA00023268"/>
    </source>
</evidence>
<keyword evidence="3 10" id="KW-0444">Lipid biosynthesis</keyword>
<keyword evidence="9 10" id="KW-0012">Acyltransferase</keyword>
<evidence type="ECO:0000256" key="11">
    <source>
        <dbReference type="SAM" id="MobiDB-lite"/>
    </source>
</evidence>
<evidence type="ECO:0000256" key="7">
    <source>
        <dbReference type="ARBA" id="ARBA00023160"/>
    </source>
</evidence>
<comment type="subunit">
    <text evidence="10">Homodimer.</text>
</comment>
<organism evidence="14">
    <name type="scientific">Schlesneria paludicola</name>
    <dbReference type="NCBI Taxonomy" id="360056"/>
    <lineage>
        <taxon>Bacteria</taxon>
        <taxon>Pseudomonadati</taxon>
        <taxon>Planctomycetota</taxon>
        <taxon>Planctomycetia</taxon>
        <taxon>Planctomycetales</taxon>
        <taxon>Planctomycetaceae</taxon>
        <taxon>Schlesneria</taxon>
    </lineage>
</organism>
<dbReference type="EC" id="2.3.1.180" evidence="10"/>
<dbReference type="NCBIfam" id="TIGR00747">
    <property type="entry name" value="fabH"/>
    <property type="match status" value="1"/>
</dbReference>
<accession>A0A7C4QMI5</accession>
<dbReference type="PANTHER" id="PTHR34069">
    <property type="entry name" value="3-OXOACYL-[ACYL-CARRIER-PROTEIN] SYNTHASE 3"/>
    <property type="match status" value="1"/>
</dbReference>
<feature type="domain" description="Beta-ketoacyl-[acyl-carrier-protein] synthase III C-terminal" evidence="12">
    <location>
        <begin position="275"/>
        <end position="364"/>
    </location>
</feature>
<dbReference type="Gene3D" id="3.40.47.10">
    <property type="match status" value="1"/>
</dbReference>
<evidence type="ECO:0000256" key="2">
    <source>
        <dbReference type="ARBA" id="ARBA00022490"/>
    </source>
</evidence>
<keyword evidence="2 10" id="KW-0963">Cytoplasm</keyword>
<comment type="similarity">
    <text evidence="1 10">Belongs to the thiolase-like superfamily. FabH family.</text>
</comment>
<dbReference type="Pfam" id="PF08545">
    <property type="entry name" value="ACP_syn_III"/>
    <property type="match status" value="1"/>
</dbReference>
<dbReference type="CDD" id="cd00830">
    <property type="entry name" value="KAS_III"/>
    <property type="match status" value="1"/>
</dbReference>
<evidence type="ECO:0000256" key="1">
    <source>
        <dbReference type="ARBA" id="ARBA00008642"/>
    </source>
</evidence>
<gene>
    <name evidence="10" type="primary">fabH</name>
    <name evidence="14" type="ORF">ENS64_02575</name>
</gene>
<dbReference type="EMBL" id="DSVQ01000006">
    <property type="protein sequence ID" value="HGT38143.1"/>
    <property type="molecule type" value="Genomic_DNA"/>
</dbReference>
<comment type="caution">
    <text evidence="14">The sequence shown here is derived from an EMBL/GenBank/DDBJ whole genome shotgun (WGS) entry which is preliminary data.</text>
</comment>
<dbReference type="GO" id="GO:0005737">
    <property type="term" value="C:cytoplasm"/>
    <property type="evidence" value="ECO:0007669"/>
    <property type="project" value="UniProtKB-SubCell"/>
</dbReference>
<dbReference type="NCBIfam" id="NF006829">
    <property type="entry name" value="PRK09352.1"/>
    <property type="match status" value="1"/>
</dbReference>
<evidence type="ECO:0000256" key="6">
    <source>
        <dbReference type="ARBA" id="ARBA00023098"/>
    </source>
</evidence>
<keyword evidence="7 10" id="KW-0275">Fatty acid biosynthesis</keyword>
<dbReference type="GO" id="GO:0006633">
    <property type="term" value="P:fatty acid biosynthetic process"/>
    <property type="evidence" value="ECO:0007669"/>
    <property type="project" value="UniProtKB-UniRule"/>
</dbReference>
<evidence type="ECO:0000259" key="12">
    <source>
        <dbReference type="Pfam" id="PF08541"/>
    </source>
</evidence>
<evidence type="ECO:0000256" key="10">
    <source>
        <dbReference type="HAMAP-Rule" id="MF_01815"/>
    </source>
</evidence>
<dbReference type="Pfam" id="PF08541">
    <property type="entry name" value="ACP_syn_III_C"/>
    <property type="match status" value="1"/>
</dbReference>
<keyword evidence="4 10" id="KW-0808">Transferase</keyword>
<reference evidence="14" key="1">
    <citation type="journal article" date="2020" name="mSystems">
        <title>Genome- and Community-Level Interaction Insights into Carbon Utilization and Element Cycling Functions of Hydrothermarchaeota in Hydrothermal Sediment.</title>
        <authorList>
            <person name="Zhou Z."/>
            <person name="Liu Y."/>
            <person name="Xu W."/>
            <person name="Pan J."/>
            <person name="Luo Z.H."/>
            <person name="Li M."/>
        </authorList>
    </citation>
    <scope>NUCLEOTIDE SEQUENCE [LARGE SCALE GENOMIC DNA]</scope>
    <source>
        <strain evidence="14">SpSt-508</strain>
    </source>
</reference>
<dbReference type="InterPro" id="IPR013751">
    <property type="entry name" value="ACP_syn_III_N"/>
</dbReference>
<keyword evidence="6 10" id="KW-0443">Lipid metabolism</keyword>
<dbReference type="GO" id="GO:0033818">
    <property type="term" value="F:beta-ketoacyl-acyl-carrier-protein synthase III activity"/>
    <property type="evidence" value="ECO:0007669"/>
    <property type="project" value="UniProtKB-UniRule"/>
</dbReference>
<protein>
    <recommendedName>
        <fullName evidence="10">Beta-ketoacyl-[acyl-carrier-protein] synthase III</fullName>
        <shortName evidence="10">Beta-ketoacyl-ACP synthase III</shortName>
        <shortName evidence="10">KAS III</shortName>
        <ecNumber evidence="10">2.3.1.180</ecNumber>
    </recommendedName>
    <alternativeName>
        <fullName evidence="10">3-oxoacyl-[acyl-carrier-protein] synthase 3</fullName>
    </alternativeName>
    <alternativeName>
        <fullName evidence="10">3-oxoacyl-[acyl-carrier-protein] synthase III</fullName>
    </alternativeName>
</protein>
<dbReference type="InterPro" id="IPR016039">
    <property type="entry name" value="Thiolase-like"/>
</dbReference>
<feature type="active site" evidence="10">
    <location>
        <position position="321"/>
    </location>
</feature>
<dbReference type="GO" id="GO:0004315">
    <property type="term" value="F:3-oxoacyl-[acyl-carrier-protein] synthase activity"/>
    <property type="evidence" value="ECO:0007669"/>
    <property type="project" value="InterPro"/>
</dbReference>
<keyword evidence="8 10" id="KW-0511">Multifunctional enzyme</keyword>
<dbReference type="InterPro" id="IPR013747">
    <property type="entry name" value="ACP_syn_III_C"/>
</dbReference>
<evidence type="ECO:0000259" key="13">
    <source>
        <dbReference type="Pfam" id="PF08545"/>
    </source>
</evidence>
<sequence length="364" mass="38814">MPMQGTANEPPLRSSSPRSIPSSDQEDGVACTWSQRTASLLGVQIVAMGSYVPERIVTNADLEQLFGCDSQWIEQRTGILARRYAAPEQATSDLCIEAARRALRAGRVSPREVDLLIVGTFTPDYLCPSTANLVQDALGIDAPAMDVNAACAGFMYALLTAAQFVAAGTSRMALVIGGDCNSRIVNPADQKVVPLFGDGAGAVLLTRGDAHQGLVCYQLGSDGSGSGLLDRKGGGSKFPLSHAVIEEGAQYLQMDGRNVFKWAVRAVRESIDLVLRRSGLDVHDVGLFVLHQANMRIINSAIEQLGIPPEKVFNNVQDYGNTSAASIPLALDEAYQRGLIHRGDTVVLSGFGAGLTWGTALVRW</sequence>
<evidence type="ECO:0000313" key="14">
    <source>
        <dbReference type="EMBL" id="HGT38143.1"/>
    </source>
</evidence>
<dbReference type="SUPFAM" id="SSF53901">
    <property type="entry name" value="Thiolase-like"/>
    <property type="match status" value="1"/>
</dbReference>
<keyword evidence="5 10" id="KW-0276">Fatty acid metabolism</keyword>
<dbReference type="UniPathway" id="UPA00094"/>
<comment type="catalytic activity">
    <reaction evidence="10">
        <text>malonyl-[ACP] + acetyl-CoA + H(+) = 3-oxobutanoyl-[ACP] + CO2 + CoA</text>
        <dbReference type="Rhea" id="RHEA:12080"/>
        <dbReference type="Rhea" id="RHEA-COMP:9623"/>
        <dbReference type="Rhea" id="RHEA-COMP:9625"/>
        <dbReference type="ChEBI" id="CHEBI:15378"/>
        <dbReference type="ChEBI" id="CHEBI:16526"/>
        <dbReference type="ChEBI" id="CHEBI:57287"/>
        <dbReference type="ChEBI" id="CHEBI:57288"/>
        <dbReference type="ChEBI" id="CHEBI:78449"/>
        <dbReference type="ChEBI" id="CHEBI:78450"/>
        <dbReference type="EC" id="2.3.1.180"/>
    </reaction>
</comment>
<comment type="subcellular location">
    <subcellularLocation>
        <location evidence="10">Cytoplasm</location>
    </subcellularLocation>
</comment>
<name>A0A7C4QMI5_9PLAN</name>
<evidence type="ECO:0000256" key="4">
    <source>
        <dbReference type="ARBA" id="ARBA00022679"/>
    </source>
</evidence>
<dbReference type="AlphaFoldDB" id="A0A7C4QMI5"/>
<feature type="compositionally biased region" description="Low complexity" evidence="11">
    <location>
        <begin position="10"/>
        <end position="23"/>
    </location>
</feature>
<feature type="active site" evidence="10">
    <location>
        <position position="151"/>
    </location>
</feature>
<evidence type="ECO:0000256" key="9">
    <source>
        <dbReference type="ARBA" id="ARBA00023315"/>
    </source>
</evidence>
<comment type="pathway">
    <text evidence="10">Lipid metabolism; fatty acid biosynthesis.</text>
</comment>
<dbReference type="GO" id="GO:0044550">
    <property type="term" value="P:secondary metabolite biosynthetic process"/>
    <property type="evidence" value="ECO:0007669"/>
    <property type="project" value="TreeGrafter"/>
</dbReference>